<protein>
    <submittedName>
        <fullName evidence="2">Uncharacterized protein</fullName>
    </submittedName>
</protein>
<reference evidence="2" key="1">
    <citation type="submission" date="2024-03" db="EMBL/GenBank/DDBJ databases">
        <authorList>
            <consortium name="ELIXIR-Norway"/>
            <consortium name="Elixir Norway"/>
        </authorList>
    </citation>
    <scope>NUCLEOTIDE SEQUENCE</scope>
</reference>
<dbReference type="Proteomes" id="UP001497522">
    <property type="component" value="Chromosome 14"/>
</dbReference>
<evidence type="ECO:0000313" key="3">
    <source>
        <dbReference type="Proteomes" id="UP001497522"/>
    </source>
</evidence>
<dbReference type="EMBL" id="OZ023715">
    <property type="protein sequence ID" value="CAK9863912.1"/>
    <property type="molecule type" value="Genomic_DNA"/>
</dbReference>
<evidence type="ECO:0000313" key="2">
    <source>
        <dbReference type="EMBL" id="CAK9863912.1"/>
    </source>
</evidence>
<name>A0ABP1AND0_9BRYO</name>
<feature type="compositionally biased region" description="Acidic residues" evidence="1">
    <location>
        <begin position="127"/>
        <end position="174"/>
    </location>
</feature>
<sequence length="255" mass="28986">MAGRLGVLGCCPGPNCRLESQNWVLCHLIGITEDIGTHRGARGTIIVVPVEDVKIGKAKMHRRYCERVESTDAADEAAIDTGRSDIPRRNRGRCLHNGPIYYNISYLCTKRRPLPPRIVADPHTEAVETEAGEEETEAAEEEETEAAEETEEEETEAAEETEEEETEAAEETEEAALYTGRSDIRRRNRRRWFHNGPIYYNISYFRTKRRPFAPRIVADPDPEAVEAEDPMQLEQHRPKLLLQRLEGPSSSLKFL</sequence>
<proteinExistence type="predicted"/>
<organism evidence="2 3">
    <name type="scientific">Sphagnum jensenii</name>
    <dbReference type="NCBI Taxonomy" id="128206"/>
    <lineage>
        <taxon>Eukaryota</taxon>
        <taxon>Viridiplantae</taxon>
        <taxon>Streptophyta</taxon>
        <taxon>Embryophyta</taxon>
        <taxon>Bryophyta</taxon>
        <taxon>Sphagnophytina</taxon>
        <taxon>Sphagnopsida</taxon>
        <taxon>Sphagnales</taxon>
        <taxon>Sphagnaceae</taxon>
        <taxon>Sphagnum</taxon>
    </lineage>
</organism>
<accession>A0ABP1AND0</accession>
<gene>
    <name evidence="2" type="ORF">CSSPJE1EN2_LOCUS6907</name>
</gene>
<keyword evidence="3" id="KW-1185">Reference proteome</keyword>
<feature type="region of interest" description="Disordered" evidence="1">
    <location>
        <begin position="117"/>
        <end position="177"/>
    </location>
</feature>
<evidence type="ECO:0000256" key="1">
    <source>
        <dbReference type="SAM" id="MobiDB-lite"/>
    </source>
</evidence>